<dbReference type="AlphaFoldDB" id="A0A1Z3U739"/>
<dbReference type="RefSeq" id="WP_088582426.1">
    <property type="nucleotide sequence ID" value="NZ_CP022048.2"/>
</dbReference>
<dbReference type="GO" id="GO:0003677">
    <property type="term" value="F:DNA binding"/>
    <property type="evidence" value="ECO:0007669"/>
    <property type="project" value="UniProtKB-KW"/>
</dbReference>
<dbReference type="KEGG" id="bvc:CEP68_06115"/>
<evidence type="ECO:0000259" key="1">
    <source>
        <dbReference type="Pfam" id="PF12728"/>
    </source>
</evidence>
<name>A0A1Z3U739_BREVE</name>
<dbReference type="EMBL" id="CP022048">
    <property type="protein sequence ID" value="ASE39107.1"/>
    <property type="molecule type" value="Genomic_DNA"/>
</dbReference>
<protein>
    <submittedName>
        <fullName evidence="2">DNA-binding protein</fullName>
    </submittedName>
</protein>
<organism evidence="2 3">
    <name type="scientific">Brevundimonas vesicularis</name>
    <name type="common">Pseudomonas vesicularis</name>
    <dbReference type="NCBI Taxonomy" id="41276"/>
    <lineage>
        <taxon>Bacteria</taxon>
        <taxon>Pseudomonadati</taxon>
        <taxon>Pseudomonadota</taxon>
        <taxon>Alphaproteobacteria</taxon>
        <taxon>Caulobacterales</taxon>
        <taxon>Caulobacteraceae</taxon>
        <taxon>Brevundimonas</taxon>
    </lineage>
</organism>
<keyword evidence="2" id="KW-0238">DNA-binding</keyword>
<dbReference type="Pfam" id="PF12728">
    <property type="entry name" value="HTH_17"/>
    <property type="match status" value="1"/>
</dbReference>
<accession>A0A1Z3U739</accession>
<gene>
    <name evidence="2" type="ORF">CEP68_06115</name>
</gene>
<evidence type="ECO:0000313" key="2">
    <source>
        <dbReference type="EMBL" id="ASE39107.1"/>
    </source>
</evidence>
<dbReference type="InterPro" id="IPR041657">
    <property type="entry name" value="HTH_17"/>
</dbReference>
<reference evidence="3" key="1">
    <citation type="submission" date="2017-06" db="EMBL/GenBank/DDBJ databases">
        <title>FDA dAtabase for Regulatory Grade micrObial Sequences (FDA-ARGOS): Supporting development and validation of Infectious Disease Dx tests.</title>
        <authorList>
            <person name="Minogue T."/>
            <person name="Wolcott M."/>
            <person name="Wasieloski L."/>
            <person name="Aguilar W."/>
            <person name="Moore D."/>
            <person name="Tallon L."/>
            <person name="Sadzewicz L."/>
            <person name="Sengamalay N."/>
            <person name="Ott S."/>
            <person name="Godinez A."/>
            <person name="Nagaraj S."/>
            <person name="Nadendla S."/>
            <person name="Geyer C."/>
            <person name="Sichtig H."/>
        </authorList>
    </citation>
    <scope>NUCLEOTIDE SEQUENCE [LARGE SCALE GENOMIC DNA]</scope>
    <source>
        <strain evidence="3">FDAARGOS_289</strain>
    </source>
</reference>
<dbReference type="Proteomes" id="UP000197050">
    <property type="component" value="Chromosome"/>
</dbReference>
<feature type="domain" description="Helix-turn-helix" evidence="1">
    <location>
        <begin position="25"/>
        <end position="72"/>
    </location>
</feature>
<dbReference type="GeneID" id="34014219"/>
<sequence>MTEETASKTALKKIIDLPPGAKLAYTVDEAGPAMGVSRTTVFDMIRNGEVMAKKLRGRTIITRDELLRVIDQAPPARAA</sequence>
<evidence type="ECO:0000313" key="3">
    <source>
        <dbReference type="Proteomes" id="UP000197050"/>
    </source>
</evidence>
<proteinExistence type="predicted"/>